<evidence type="ECO:0000256" key="2">
    <source>
        <dbReference type="SAM" id="MobiDB-lite"/>
    </source>
</evidence>
<gene>
    <name evidence="3" type="ORF">Q9L58_001622</name>
</gene>
<evidence type="ECO:0000313" key="4">
    <source>
        <dbReference type="Proteomes" id="UP001447188"/>
    </source>
</evidence>
<comment type="similarity">
    <text evidence="1">Belongs to the complex I NDUFA12 subunit family.</text>
</comment>
<dbReference type="InterPro" id="IPR007763">
    <property type="entry name" value="NDUFA12"/>
</dbReference>
<comment type="caution">
    <text evidence="3">The sequence shown here is derived from an EMBL/GenBank/DDBJ whole genome shotgun (WGS) entry which is preliminary data.</text>
</comment>
<dbReference type="EMBL" id="JBBBZM010000012">
    <property type="protein sequence ID" value="KAL0639395.1"/>
    <property type="molecule type" value="Genomic_DNA"/>
</dbReference>
<sequence>MSLLKRTWYTWKSLALPWRRRRLAGTDLDGNTYWEHTDAPGRRPRRIVAYQALQKDYVDYKLTPQWHQWLRYTRVEPPSIAELHGDVARLAMLRQNAAIADARWAVGGTRLIGGAGAGAGAGAGQVGKIADADPWKEADGRGEGFRPGVWEPGMGRGGKREGM</sequence>
<proteinExistence type="inferred from homology"/>
<keyword evidence="4" id="KW-1185">Reference proteome</keyword>
<evidence type="ECO:0000256" key="1">
    <source>
        <dbReference type="ARBA" id="ARBA00007355"/>
    </source>
</evidence>
<dbReference type="PANTHER" id="PTHR32470:SF2">
    <property type="entry name" value="NADH DEHYDROGENASE [UBIQUINONE] 1 ALPHA SUBCOMPLEX ASSEMBLY FACTOR 2"/>
    <property type="match status" value="1"/>
</dbReference>
<dbReference type="PANTHER" id="PTHR32470">
    <property type="entry name" value="ADH DEHYDROGENASE [UBIQUINONE] 1 ALPHA SUBCOMPLEX ASSEMBLY FACTOR 2"/>
    <property type="match status" value="1"/>
</dbReference>
<name>A0ABR3GTY0_9PEZI</name>
<organism evidence="3 4">
    <name type="scientific">Discina gigas</name>
    <dbReference type="NCBI Taxonomy" id="1032678"/>
    <lineage>
        <taxon>Eukaryota</taxon>
        <taxon>Fungi</taxon>
        <taxon>Dikarya</taxon>
        <taxon>Ascomycota</taxon>
        <taxon>Pezizomycotina</taxon>
        <taxon>Pezizomycetes</taxon>
        <taxon>Pezizales</taxon>
        <taxon>Discinaceae</taxon>
        <taxon>Discina</taxon>
    </lineage>
</organism>
<dbReference type="Proteomes" id="UP001447188">
    <property type="component" value="Unassembled WGS sequence"/>
</dbReference>
<evidence type="ECO:0008006" key="5">
    <source>
        <dbReference type="Google" id="ProtNLM"/>
    </source>
</evidence>
<accession>A0ABR3GTY0</accession>
<reference evidence="3 4" key="1">
    <citation type="submission" date="2024-02" db="EMBL/GenBank/DDBJ databases">
        <title>Discinaceae phylogenomics.</title>
        <authorList>
            <person name="Dirks A.C."/>
            <person name="James T.Y."/>
        </authorList>
    </citation>
    <scope>NUCLEOTIDE SEQUENCE [LARGE SCALE GENOMIC DNA]</scope>
    <source>
        <strain evidence="3 4">ACD0624</strain>
    </source>
</reference>
<evidence type="ECO:0000313" key="3">
    <source>
        <dbReference type="EMBL" id="KAL0639395.1"/>
    </source>
</evidence>
<dbReference type="InterPro" id="IPR052618">
    <property type="entry name" value="ComplexI_NDUFA12"/>
</dbReference>
<protein>
    <recommendedName>
        <fullName evidence="5">NADH dehydrogenase [ubiquinone] 1 alpha subcomplex subunit</fullName>
    </recommendedName>
</protein>
<feature type="region of interest" description="Disordered" evidence="2">
    <location>
        <begin position="136"/>
        <end position="163"/>
    </location>
</feature>
<dbReference type="Pfam" id="PF05071">
    <property type="entry name" value="NDUFA12"/>
    <property type="match status" value="1"/>
</dbReference>